<name>A0A0S4MT33_9BACT</name>
<gene>
    <name evidence="2" type="ORF">JGI1_00440</name>
</gene>
<dbReference type="STRING" id="1643428.GCA_001442855_00427"/>
<dbReference type="PANTHER" id="PTHR43682:SF1">
    <property type="entry name" value="LACTATE UTILIZATION PROTEIN C"/>
    <property type="match status" value="1"/>
</dbReference>
<evidence type="ECO:0000259" key="1">
    <source>
        <dbReference type="Pfam" id="PF02589"/>
    </source>
</evidence>
<protein>
    <submittedName>
        <fullName evidence="2">L-lactate dehydrogenase complex protein LldG</fullName>
    </submittedName>
</protein>
<dbReference type="PANTHER" id="PTHR43682">
    <property type="entry name" value="LACTATE UTILIZATION PROTEIN C"/>
    <property type="match status" value="1"/>
</dbReference>
<keyword evidence="3" id="KW-1185">Reference proteome</keyword>
<dbReference type="Proteomes" id="UP000320623">
    <property type="component" value="Unassembled WGS sequence"/>
</dbReference>
<dbReference type="Pfam" id="PF02589">
    <property type="entry name" value="LUD_dom"/>
    <property type="match status" value="1"/>
</dbReference>
<reference evidence="3" key="1">
    <citation type="submission" date="2015-11" db="EMBL/GenBank/DDBJ databases">
        <authorList>
            <person name="Varghese N."/>
        </authorList>
    </citation>
    <scope>NUCLEOTIDE SEQUENCE [LARGE SCALE GENOMIC DNA]</scope>
</reference>
<dbReference type="RefSeq" id="WP_140944237.1">
    <property type="nucleotide sequence ID" value="NZ_FAOO01000002.1"/>
</dbReference>
<sequence length="175" mass="20064">MGERTEKLIERFKLEFERVGGVFIRAKKDQILPILNQTLKVENAEKIFVEKFDDELSNILKQLNVKQIITQAHSEKQLAKVDASVTGCDYLIAETGTIVFIHDEKRFKSSILLPRVHIVIARSEQVYESLEHVFEKIDKKFDSIFLVTGPSRTADIEKVIVKGVHGPQMVYLILI</sequence>
<dbReference type="InterPro" id="IPR037171">
    <property type="entry name" value="NagB/RpiA_transferase-like"/>
</dbReference>
<dbReference type="EMBL" id="FAOO01000002">
    <property type="protein sequence ID" value="CUU02158.1"/>
    <property type="molecule type" value="Genomic_DNA"/>
</dbReference>
<proteinExistence type="predicted"/>
<accession>A0A0S4MT33</accession>
<feature type="domain" description="LUD" evidence="1">
    <location>
        <begin position="9"/>
        <end position="175"/>
    </location>
</feature>
<evidence type="ECO:0000313" key="3">
    <source>
        <dbReference type="Proteomes" id="UP000320623"/>
    </source>
</evidence>
<dbReference type="SUPFAM" id="SSF100950">
    <property type="entry name" value="NagB/RpiA/CoA transferase-like"/>
    <property type="match status" value="1"/>
</dbReference>
<dbReference type="AlphaFoldDB" id="A0A0S4MT33"/>
<organism evidence="2 3">
    <name type="scientific">Candidatus Thermokryptus mobilis</name>
    <dbReference type="NCBI Taxonomy" id="1643428"/>
    <lineage>
        <taxon>Bacteria</taxon>
        <taxon>Pseudomonadati</taxon>
        <taxon>Candidatus Kryptoniota</taxon>
        <taxon>Candidatus Thermokryptus</taxon>
    </lineage>
</organism>
<dbReference type="InterPro" id="IPR003741">
    <property type="entry name" value="LUD_dom"/>
</dbReference>
<dbReference type="Gene3D" id="3.40.50.10420">
    <property type="entry name" value="NagB/RpiA/CoA transferase-like"/>
    <property type="match status" value="1"/>
</dbReference>
<evidence type="ECO:0000313" key="2">
    <source>
        <dbReference type="EMBL" id="CUU02158.1"/>
    </source>
</evidence>
<dbReference type="OrthoDB" id="9794157at2"/>
<dbReference type="InterPro" id="IPR024185">
    <property type="entry name" value="FTHF_cligase-like_sf"/>
</dbReference>